<dbReference type="PROSITE" id="PS51257">
    <property type="entry name" value="PROKAR_LIPOPROTEIN"/>
    <property type="match status" value="1"/>
</dbReference>
<dbReference type="EMBL" id="SRLO01000040">
    <property type="protein sequence ID" value="TNN82294.1"/>
    <property type="molecule type" value="Genomic_DNA"/>
</dbReference>
<comment type="caution">
    <text evidence="2">The sequence shown here is derived from an EMBL/GenBank/DDBJ whole genome shotgun (WGS) entry which is preliminary data.</text>
</comment>
<gene>
    <name evidence="2" type="ORF">EYF80_007415</name>
</gene>
<evidence type="ECO:0000313" key="2">
    <source>
        <dbReference type="EMBL" id="TNN82294.1"/>
    </source>
</evidence>
<proteinExistence type="predicted"/>
<feature type="region of interest" description="Disordered" evidence="1">
    <location>
        <begin position="67"/>
        <end position="122"/>
    </location>
</feature>
<organism evidence="2 3">
    <name type="scientific">Liparis tanakae</name>
    <name type="common">Tanaka's snailfish</name>
    <dbReference type="NCBI Taxonomy" id="230148"/>
    <lineage>
        <taxon>Eukaryota</taxon>
        <taxon>Metazoa</taxon>
        <taxon>Chordata</taxon>
        <taxon>Craniata</taxon>
        <taxon>Vertebrata</taxon>
        <taxon>Euteleostomi</taxon>
        <taxon>Actinopterygii</taxon>
        <taxon>Neopterygii</taxon>
        <taxon>Teleostei</taxon>
        <taxon>Neoteleostei</taxon>
        <taxon>Acanthomorphata</taxon>
        <taxon>Eupercaria</taxon>
        <taxon>Perciformes</taxon>
        <taxon>Cottioidei</taxon>
        <taxon>Cottales</taxon>
        <taxon>Liparidae</taxon>
        <taxon>Liparis</taxon>
    </lineage>
</organism>
<feature type="compositionally biased region" description="Basic and acidic residues" evidence="1">
    <location>
        <begin position="67"/>
        <end position="81"/>
    </location>
</feature>
<keyword evidence="3" id="KW-1185">Reference proteome</keyword>
<sequence length="122" mass="13590">MRLKRSYRYSLEELPFSRAKGMRYSSPSSTITSCLCLPTGPLECIKPCLGMSLHGESKQSFVNLTGRMREEARDTPREDSTPRASRALAMCCSSDEPPPTPLTLPSWKSDPPSDMPSPRYTS</sequence>
<accession>A0A4Z2IXN5</accession>
<dbReference type="AlphaFoldDB" id="A0A4Z2IXN5"/>
<evidence type="ECO:0000256" key="1">
    <source>
        <dbReference type="SAM" id="MobiDB-lite"/>
    </source>
</evidence>
<dbReference type="Proteomes" id="UP000314294">
    <property type="component" value="Unassembled WGS sequence"/>
</dbReference>
<evidence type="ECO:0000313" key="3">
    <source>
        <dbReference type="Proteomes" id="UP000314294"/>
    </source>
</evidence>
<name>A0A4Z2IXN5_9TELE</name>
<protein>
    <submittedName>
        <fullName evidence="2">Uncharacterized protein</fullName>
    </submittedName>
</protein>
<reference evidence="2 3" key="1">
    <citation type="submission" date="2019-03" db="EMBL/GenBank/DDBJ databases">
        <title>First draft genome of Liparis tanakae, snailfish: a comprehensive survey of snailfish specific genes.</title>
        <authorList>
            <person name="Kim W."/>
            <person name="Song I."/>
            <person name="Jeong J.-H."/>
            <person name="Kim D."/>
            <person name="Kim S."/>
            <person name="Ryu S."/>
            <person name="Song J.Y."/>
            <person name="Lee S.K."/>
        </authorList>
    </citation>
    <scope>NUCLEOTIDE SEQUENCE [LARGE SCALE GENOMIC DNA]</scope>
    <source>
        <tissue evidence="2">Muscle</tissue>
    </source>
</reference>